<dbReference type="AlphaFoldDB" id="A0A0N9N0L6"/>
<keyword evidence="2" id="KW-0472">Membrane</keyword>
<dbReference type="RefSeq" id="WP_157850988.1">
    <property type="nucleotide sequence ID" value="NZ_CP011853.1"/>
</dbReference>
<keyword evidence="2" id="KW-0812">Transmembrane</keyword>
<feature type="region of interest" description="Disordered" evidence="1">
    <location>
        <begin position="1"/>
        <end position="42"/>
    </location>
</feature>
<sequence>MSTPDRPDGSASGAVPPDQYAETMSRAVPDHSATQYPVSGSQSTRFASTQFASNEYPSSGYPSASTPVEYPTFTYEPPNNGGGSRAVLLGVAIACVIGLAAAAVFVWLKVADKGDDAPSAAQSGPTVVETQQPTTTVTVPVDPELAAGDSIRTQIEADTESVRTSNNNQWAAQVSSKRLGLVAEGITWDNRAIWSEFEASRSRYPQVKLLDSGDWSVFSEPGWIVTISAQNFSSPQSALTWCRSVGLDKDHCFAKLVSDSRGPEGTTLYQR</sequence>
<name>A0A0N9N0L6_9ACTN</name>
<organism evidence="3 4">
    <name type="scientific">Gordonia phthalatica</name>
    <dbReference type="NCBI Taxonomy" id="1136941"/>
    <lineage>
        <taxon>Bacteria</taxon>
        <taxon>Bacillati</taxon>
        <taxon>Actinomycetota</taxon>
        <taxon>Actinomycetes</taxon>
        <taxon>Mycobacteriales</taxon>
        <taxon>Gordoniaceae</taxon>
        <taxon>Gordonia</taxon>
    </lineage>
</organism>
<keyword evidence="2" id="KW-1133">Transmembrane helix</keyword>
<feature type="compositionally biased region" description="Polar residues" evidence="1">
    <location>
        <begin position="32"/>
        <end position="42"/>
    </location>
</feature>
<dbReference type="OrthoDB" id="4803588at2"/>
<evidence type="ECO:0000256" key="1">
    <source>
        <dbReference type="SAM" id="MobiDB-lite"/>
    </source>
</evidence>
<gene>
    <name evidence="3" type="ORF">ACH46_02700</name>
</gene>
<evidence type="ECO:0000313" key="3">
    <source>
        <dbReference type="EMBL" id="ALG83617.1"/>
    </source>
</evidence>
<dbReference type="PATRIC" id="fig|1136941.3.peg.543"/>
<dbReference type="STRING" id="1136941.ACH46_02700"/>
<dbReference type="Proteomes" id="UP000063789">
    <property type="component" value="Chromosome"/>
</dbReference>
<reference evidence="3 4" key="2">
    <citation type="journal article" date="2017" name="Int. J. Syst. Evol. Microbiol.">
        <title>Gordonia phthalatica sp. nov., a di-n-butyl phthalate-degrading bacterium isolated from activated sludge.</title>
        <authorList>
            <person name="Jin D."/>
            <person name="Kong X."/>
            <person name="Jia M."/>
            <person name="Yu X."/>
            <person name="Wang X."/>
            <person name="Zhuang X."/>
            <person name="Deng Y."/>
            <person name="Bai Z."/>
        </authorList>
    </citation>
    <scope>NUCLEOTIDE SEQUENCE [LARGE SCALE GENOMIC DNA]</scope>
    <source>
        <strain evidence="3 4">QH-11</strain>
    </source>
</reference>
<keyword evidence="4" id="KW-1185">Reference proteome</keyword>
<reference evidence="4" key="1">
    <citation type="submission" date="2015-06" db="EMBL/GenBank/DDBJ databases">
        <title>Complete genome sequence and metabolic analysis of phthalate degradation pathway in Gordonia sp. QH-11.</title>
        <authorList>
            <person name="Jin D."/>
            <person name="Kong X."/>
            <person name="Bai Z."/>
        </authorList>
    </citation>
    <scope>NUCLEOTIDE SEQUENCE [LARGE SCALE GENOMIC DNA]</scope>
    <source>
        <strain evidence="4">QH-11</strain>
    </source>
</reference>
<dbReference type="EMBL" id="CP011853">
    <property type="protein sequence ID" value="ALG83617.1"/>
    <property type="molecule type" value="Genomic_DNA"/>
</dbReference>
<protein>
    <submittedName>
        <fullName evidence="3">Uncharacterized protein</fullName>
    </submittedName>
</protein>
<proteinExistence type="predicted"/>
<feature type="transmembrane region" description="Helical" evidence="2">
    <location>
        <begin position="86"/>
        <end position="108"/>
    </location>
</feature>
<accession>A0A0N9N0L6</accession>
<evidence type="ECO:0000256" key="2">
    <source>
        <dbReference type="SAM" id="Phobius"/>
    </source>
</evidence>
<evidence type="ECO:0000313" key="4">
    <source>
        <dbReference type="Proteomes" id="UP000063789"/>
    </source>
</evidence>
<dbReference type="KEGG" id="goq:ACH46_02700"/>